<reference evidence="3 4" key="1">
    <citation type="submission" date="2023-01" db="EMBL/GenBank/DDBJ databases">
        <title>Draft genome sequence of Nocardiopsis sp. RSe5-2 isolated from halophytes.</title>
        <authorList>
            <person name="Duangmal K."/>
            <person name="Chantavorakit T."/>
        </authorList>
    </citation>
    <scope>NUCLEOTIDE SEQUENCE [LARGE SCALE GENOMIC DNA]</scope>
    <source>
        <strain evidence="3 4">RSe5-2</strain>
    </source>
</reference>
<dbReference type="Gene3D" id="3.40.50.150">
    <property type="entry name" value="Vaccinia Virus protein VP39"/>
    <property type="match status" value="1"/>
</dbReference>
<dbReference type="EMBL" id="JAQFWQ010000008">
    <property type="protein sequence ID" value="MDA2809972.1"/>
    <property type="molecule type" value="Genomic_DNA"/>
</dbReference>
<accession>A0ABT4TZ52</accession>
<feature type="domain" description="Methyltransferase" evidence="2">
    <location>
        <begin position="52"/>
        <end position="150"/>
    </location>
</feature>
<gene>
    <name evidence="3" type="ORF">O4J56_04925</name>
</gene>
<evidence type="ECO:0000259" key="2">
    <source>
        <dbReference type="Pfam" id="PF13649"/>
    </source>
</evidence>
<dbReference type="InterPro" id="IPR041698">
    <property type="entry name" value="Methyltransf_25"/>
</dbReference>
<dbReference type="Pfam" id="PF13649">
    <property type="entry name" value="Methyltransf_25"/>
    <property type="match status" value="1"/>
</dbReference>
<proteinExistence type="predicted"/>
<evidence type="ECO:0000313" key="4">
    <source>
        <dbReference type="Proteomes" id="UP001527866"/>
    </source>
</evidence>
<keyword evidence="4" id="KW-1185">Reference proteome</keyword>
<dbReference type="PANTHER" id="PTHR43861">
    <property type="entry name" value="TRANS-ACONITATE 2-METHYLTRANSFERASE-RELATED"/>
    <property type="match status" value="1"/>
</dbReference>
<dbReference type="InterPro" id="IPR029063">
    <property type="entry name" value="SAM-dependent_MTases_sf"/>
</dbReference>
<organism evidence="3 4">
    <name type="scientific">Nocardiopsis endophytica</name>
    <dbReference type="NCBI Taxonomy" id="3018445"/>
    <lineage>
        <taxon>Bacteria</taxon>
        <taxon>Bacillati</taxon>
        <taxon>Actinomycetota</taxon>
        <taxon>Actinomycetes</taxon>
        <taxon>Streptosporangiales</taxon>
        <taxon>Nocardiopsidaceae</taxon>
        <taxon>Nocardiopsis</taxon>
    </lineage>
</organism>
<dbReference type="GO" id="GO:0032259">
    <property type="term" value="P:methylation"/>
    <property type="evidence" value="ECO:0007669"/>
    <property type="project" value="UniProtKB-KW"/>
</dbReference>
<dbReference type="SUPFAM" id="SSF53335">
    <property type="entry name" value="S-adenosyl-L-methionine-dependent methyltransferases"/>
    <property type="match status" value="1"/>
</dbReference>
<evidence type="ECO:0000256" key="1">
    <source>
        <dbReference type="ARBA" id="ARBA00022679"/>
    </source>
</evidence>
<evidence type="ECO:0000313" key="3">
    <source>
        <dbReference type="EMBL" id="MDA2809972.1"/>
    </source>
</evidence>
<sequence length="222" mass="24340">MLSERAAMELGEEQRDHWRRVYSRNPHMYGAEPSAVARHAAGVFAGRGARSVVELGAGHGRDALWLAEQGLEVAATDFSATGLEQLRAAADERGLSGSVHPLLHDAREPLPFADASLDGAMAHMLLCMALSTERIRALVGEVRRALRPGGAFVYSVRHTGDAHYGQGVSHGDDIYEHGGFAVHFFDRALVDALADGWDLQEVHAFEEGELPRRLWRVTQVKR</sequence>
<name>A0ABT4TZ52_9ACTN</name>
<dbReference type="CDD" id="cd02440">
    <property type="entry name" value="AdoMet_MTases"/>
    <property type="match status" value="1"/>
</dbReference>
<protein>
    <submittedName>
        <fullName evidence="3">Class I SAM-dependent methyltransferase</fullName>
    </submittedName>
</protein>
<dbReference type="Proteomes" id="UP001527866">
    <property type="component" value="Unassembled WGS sequence"/>
</dbReference>
<dbReference type="GO" id="GO:0008168">
    <property type="term" value="F:methyltransferase activity"/>
    <property type="evidence" value="ECO:0007669"/>
    <property type="project" value="UniProtKB-KW"/>
</dbReference>
<dbReference type="RefSeq" id="WP_270683867.1">
    <property type="nucleotide sequence ID" value="NZ_JAQFWQ010000008.1"/>
</dbReference>
<keyword evidence="3" id="KW-0489">Methyltransferase</keyword>
<keyword evidence="1" id="KW-0808">Transferase</keyword>
<comment type="caution">
    <text evidence="3">The sequence shown here is derived from an EMBL/GenBank/DDBJ whole genome shotgun (WGS) entry which is preliminary data.</text>
</comment>